<keyword evidence="3" id="KW-1185">Reference proteome</keyword>
<organism evidence="2 3">
    <name type="scientific">Fictibacillus phosphorivorans</name>
    <dbReference type="NCBI Taxonomy" id="1221500"/>
    <lineage>
        <taxon>Bacteria</taxon>
        <taxon>Bacillati</taxon>
        <taxon>Bacillota</taxon>
        <taxon>Bacilli</taxon>
        <taxon>Bacillales</taxon>
        <taxon>Fictibacillaceae</taxon>
        <taxon>Fictibacillus</taxon>
    </lineage>
</organism>
<dbReference type="Proteomes" id="UP000076567">
    <property type="component" value="Unassembled WGS sequence"/>
</dbReference>
<keyword evidence="1" id="KW-0812">Transmembrane</keyword>
<protein>
    <submittedName>
        <fullName evidence="2">Uncharacterized protein</fullName>
    </submittedName>
</protein>
<reference evidence="3" key="1">
    <citation type="submission" date="2016-01" db="EMBL/GenBank/DDBJ databases">
        <title>Draft genome of Chromobacterium sp. F49.</title>
        <authorList>
            <person name="Hong K.W."/>
        </authorList>
    </citation>
    <scope>NUCLEOTIDE SEQUENCE [LARGE SCALE GENOMIC DNA]</scope>
    <source>
        <strain evidence="3">P7IIIA</strain>
    </source>
</reference>
<evidence type="ECO:0000313" key="2">
    <source>
        <dbReference type="EMBL" id="KZE67974.1"/>
    </source>
</evidence>
<gene>
    <name evidence="2" type="ORF">AWM68_17530</name>
</gene>
<comment type="caution">
    <text evidence="2">The sequence shown here is derived from an EMBL/GenBank/DDBJ whole genome shotgun (WGS) entry which is preliminary data.</text>
</comment>
<evidence type="ECO:0000313" key="3">
    <source>
        <dbReference type="Proteomes" id="UP000076567"/>
    </source>
</evidence>
<keyword evidence="1" id="KW-1133">Transmembrane helix</keyword>
<keyword evidence="1" id="KW-0472">Membrane</keyword>
<feature type="transmembrane region" description="Helical" evidence="1">
    <location>
        <begin position="12"/>
        <end position="32"/>
    </location>
</feature>
<dbReference type="OrthoDB" id="3010267at2"/>
<accession>A0A163S1S0</accession>
<feature type="transmembrane region" description="Helical" evidence="1">
    <location>
        <begin position="52"/>
        <end position="70"/>
    </location>
</feature>
<evidence type="ECO:0000256" key="1">
    <source>
        <dbReference type="SAM" id="Phobius"/>
    </source>
</evidence>
<sequence>MKKFFDKYPDLYIVLAIFVLFVIGFWSSYIFVFVSTPIGVINTNHLSDWVQWMGSFTGGVIGGILAYIGIKITLKNQRKEIQYENKRKALPYMNVKSGGEYDYKNKYIQLDFNFTKESKKRERKDIEDTARTAISIENVGMRELYDLYIGDIESTYFSADHEIYSVTPILYCNKPFVINLFFYEKGSYDSDEFPERYNTWGSDIVFKFYFRDCYDNWYRQKISISFQHKIIAEVEHEKRALEINYVKSEIKSIPEEISENDLPWKNGKSLCYL</sequence>
<dbReference type="AlphaFoldDB" id="A0A163S1S0"/>
<dbReference type="EMBL" id="LRFC01000006">
    <property type="protein sequence ID" value="KZE67974.1"/>
    <property type="molecule type" value="Genomic_DNA"/>
</dbReference>
<name>A0A163S1S0_9BACL</name>
<dbReference type="RefSeq" id="WP_066238427.1">
    <property type="nucleotide sequence ID" value="NZ_LRFC01000006.1"/>
</dbReference>
<proteinExistence type="predicted"/>